<keyword evidence="1" id="KW-0677">Repeat</keyword>
<feature type="compositionally biased region" description="Polar residues" evidence="3">
    <location>
        <begin position="390"/>
        <end position="399"/>
    </location>
</feature>
<keyword evidence="2" id="KW-0694">RNA-binding</keyword>
<feature type="compositionally biased region" description="Low complexity" evidence="3">
    <location>
        <begin position="462"/>
        <end position="481"/>
    </location>
</feature>
<evidence type="ECO:0000313" key="6">
    <source>
        <dbReference type="Proteomes" id="UP000593561"/>
    </source>
</evidence>
<accession>A0A7J8S8Z3</accession>
<keyword evidence="6" id="KW-1185">Reference proteome</keyword>
<dbReference type="Gene3D" id="3.30.1370.10">
    <property type="entry name" value="K Homology domain, type 1"/>
    <property type="match status" value="2"/>
</dbReference>
<organism evidence="5 6">
    <name type="scientific">Gossypium davidsonii</name>
    <name type="common">Davidson's cotton</name>
    <name type="synonym">Gossypium klotzschianum subsp. davidsonii</name>
    <dbReference type="NCBI Taxonomy" id="34287"/>
    <lineage>
        <taxon>Eukaryota</taxon>
        <taxon>Viridiplantae</taxon>
        <taxon>Streptophyta</taxon>
        <taxon>Embryophyta</taxon>
        <taxon>Tracheophyta</taxon>
        <taxon>Spermatophyta</taxon>
        <taxon>Magnoliopsida</taxon>
        <taxon>eudicotyledons</taxon>
        <taxon>Gunneridae</taxon>
        <taxon>Pentapetalae</taxon>
        <taxon>rosids</taxon>
        <taxon>malvids</taxon>
        <taxon>Malvales</taxon>
        <taxon>Malvaceae</taxon>
        <taxon>Malvoideae</taxon>
        <taxon>Gossypium</taxon>
    </lineage>
</organism>
<dbReference type="InterPro" id="IPR004087">
    <property type="entry name" value="KH_dom"/>
</dbReference>
<sequence>MADEGHYSSGPDSGSHKRKYDDQGPLSSVGRRATGFSSPDSAPPPSYNSVPPPLDGIEMAKQRAQEIAARLTAASAGAEAKRPRVENGSGGGFDNEKGFMSAPSDIKHMSSSAPSAIPASYGSYHGTSKKIDIPQNRVGVIIGKAGETIKYLQLQSGAKIQVQRDMDADPNSVTRPVELMGTAEQIAKAEQLINDVLAEAEAGGSGIVSRRLTGHAGSEHFEMKIPNNKVGLVIGKGGETIKNMQARTGARIQVIPLHLPPGDTSTERTLHIDGTSEQIKTARELVDEVISEVLPPQMLGYSAINKDFILNRMRNPAMAGGYQQQGYQARPPANWGQGAPQMQQPGYGYMQPGAYPGPSPQYNMSQPPYGGYPSQPSSGGYASGWDQSAIPPNQQSSSAGGYDYYNQQPSSQQQQTPGEGHTPSYGGQGDAGQVPTSTQPSAVGQQGYNTSQVPSPNPGSYPPQGSTQPSYSQSGYGSQPPAQSGYGPPQGQKPVVNHPAYGQTQQSPTTPGSYGQAGYQSQPPSSGYGQAESGSQRPQSSTYGGAAAAQPGYGAPPYAAQYNASYSSYSQPPAYHSDSNASGGTRGTYEAAPAAQTGQQGGAGNASPRT</sequence>
<dbReference type="AlphaFoldDB" id="A0A7J8S8Z3"/>
<dbReference type="Pfam" id="PF00013">
    <property type="entry name" value="KH_1"/>
    <property type="match status" value="2"/>
</dbReference>
<evidence type="ECO:0000259" key="4">
    <source>
        <dbReference type="SMART" id="SM00322"/>
    </source>
</evidence>
<feature type="domain" description="K Homology" evidence="4">
    <location>
        <begin position="217"/>
        <end position="291"/>
    </location>
</feature>
<evidence type="ECO:0000256" key="1">
    <source>
        <dbReference type="ARBA" id="ARBA00022737"/>
    </source>
</evidence>
<feature type="region of interest" description="Disordered" evidence="3">
    <location>
        <begin position="1"/>
        <end position="116"/>
    </location>
</feature>
<dbReference type="InterPro" id="IPR036612">
    <property type="entry name" value="KH_dom_type_1_sf"/>
</dbReference>
<dbReference type="PANTHER" id="PTHR10288">
    <property type="entry name" value="KH DOMAIN CONTAINING RNA BINDING PROTEIN"/>
    <property type="match status" value="1"/>
</dbReference>
<feature type="compositionally biased region" description="Low complexity" evidence="3">
    <location>
        <begin position="543"/>
        <end position="575"/>
    </location>
</feature>
<feature type="domain" description="K Homology" evidence="4">
    <location>
        <begin position="125"/>
        <end position="198"/>
    </location>
</feature>
<feature type="compositionally biased region" description="Polar residues" evidence="3">
    <location>
        <begin position="434"/>
        <end position="454"/>
    </location>
</feature>
<comment type="caution">
    <text evidence="5">The sequence shown here is derived from an EMBL/GenBank/DDBJ whole genome shotgun (WGS) entry which is preliminary data.</text>
</comment>
<protein>
    <recommendedName>
        <fullName evidence="4">K Homology domain-containing protein</fullName>
    </recommendedName>
</protein>
<dbReference type="InterPro" id="IPR004088">
    <property type="entry name" value="KH_dom_type_1"/>
</dbReference>
<dbReference type="SMART" id="SM00322">
    <property type="entry name" value="KH"/>
    <property type="match status" value="2"/>
</dbReference>
<evidence type="ECO:0000256" key="3">
    <source>
        <dbReference type="SAM" id="MobiDB-lite"/>
    </source>
</evidence>
<feature type="compositionally biased region" description="Pro residues" evidence="3">
    <location>
        <begin position="41"/>
        <end position="54"/>
    </location>
</feature>
<dbReference type="SUPFAM" id="SSF54791">
    <property type="entry name" value="Eukaryotic type KH-domain (KH-domain type I)"/>
    <property type="match status" value="2"/>
</dbReference>
<gene>
    <name evidence="5" type="ORF">Godav_007934</name>
</gene>
<feature type="compositionally biased region" description="Low complexity" evidence="3">
    <location>
        <begin position="365"/>
        <end position="380"/>
    </location>
</feature>
<dbReference type="Proteomes" id="UP000593561">
    <property type="component" value="Unassembled WGS sequence"/>
</dbReference>
<evidence type="ECO:0000256" key="2">
    <source>
        <dbReference type="PROSITE-ProRule" id="PRU00117"/>
    </source>
</evidence>
<feature type="compositionally biased region" description="Polar residues" evidence="3">
    <location>
        <begin position="502"/>
        <end position="542"/>
    </location>
</feature>
<feature type="region of interest" description="Disordered" evidence="3">
    <location>
        <begin position="321"/>
        <end position="610"/>
    </location>
</feature>
<dbReference type="EMBL" id="JABFAC010000009">
    <property type="protein sequence ID" value="MBA0622385.1"/>
    <property type="molecule type" value="Genomic_DNA"/>
</dbReference>
<evidence type="ECO:0000313" key="5">
    <source>
        <dbReference type="EMBL" id="MBA0622385.1"/>
    </source>
</evidence>
<dbReference type="PROSITE" id="PS50084">
    <property type="entry name" value="KH_TYPE_1"/>
    <property type="match status" value="2"/>
</dbReference>
<name>A0A7J8S8Z3_GOSDV</name>
<reference evidence="5 6" key="1">
    <citation type="journal article" date="2019" name="Genome Biol. Evol.">
        <title>Insights into the evolution of the New World diploid cottons (Gossypium, subgenus Houzingenia) based on genome sequencing.</title>
        <authorList>
            <person name="Grover C.E."/>
            <person name="Arick M.A. 2nd"/>
            <person name="Thrash A."/>
            <person name="Conover J.L."/>
            <person name="Sanders W.S."/>
            <person name="Peterson D.G."/>
            <person name="Frelichowski J.E."/>
            <person name="Scheffler J.A."/>
            <person name="Scheffler B.E."/>
            <person name="Wendel J.F."/>
        </authorList>
    </citation>
    <scope>NUCLEOTIDE SEQUENCE [LARGE SCALE GENOMIC DNA]</scope>
    <source>
        <strain evidence="5">27</strain>
        <tissue evidence="5">Leaf</tissue>
    </source>
</reference>
<proteinExistence type="predicted"/>
<dbReference type="GO" id="GO:0003723">
    <property type="term" value="F:RNA binding"/>
    <property type="evidence" value="ECO:0007669"/>
    <property type="project" value="UniProtKB-UniRule"/>
</dbReference>